<dbReference type="Proteomes" id="UP001386437">
    <property type="component" value="Unassembled WGS sequence"/>
</dbReference>
<name>A0ABU8IWI4_9BURK</name>
<organism evidence="2 3">
    <name type="scientific">Paraburkholderia bengalensis</name>
    <dbReference type="NCBI Taxonomy" id="2747562"/>
    <lineage>
        <taxon>Bacteria</taxon>
        <taxon>Pseudomonadati</taxon>
        <taxon>Pseudomonadota</taxon>
        <taxon>Betaproteobacteria</taxon>
        <taxon>Burkholderiales</taxon>
        <taxon>Burkholderiaceae</taxon>
        <taxon>Paraburkholderia</taxon>
    </lineage>
</organism>
<evidence type="ECO:0000313" key="3">
    <source>
        <dbReference type="Proteomes" id="UP001386437"/>
    </source>
</evidence>
<feature type="domain" description="NAD-dependent epimerase/dehydratase" evidence="1">
    <location>
        <begin position="1"/>
        <end position="55"/>
    </location>
</feature>
<evidence type="ECO:0000259" key="1">
    <source>
        <dbReference type="Pfam" id="PF01370"/>
    </source>
</evidence>
<dbReference type="InterPro" id="IPR036291">
    <property type="entry name" value="NAD(P)-bd_dom_sf"/>
</dbReference>
<protein>
    <submittedName>
        <fullName evidence="2">NAD-dependent epimerase/dehydratase family protein</fullName>
    </submittedName>
</protein>
<reference evidence="2 3" key="1">
    <citation type="journal article" date="2022" name="Arch. Microbiol.">
        <title>Paraburkholderia bengalensis sp. nov. isolated from roots of Oryza sativa, IR64.</title>
        <authorList>
            <person name="Nag P."/>
            <person name="Mondal N."/>
            <person name="Sarkar J."/>
            <person name="Das S."/>
        </authorList>
    </citation>
    <scope>NUCLEOTIDE SEQUENCE [LARGE SCALE GENOMIC DNA]</scope>
    <source>
        <strain evidence="2 3">IR64_4_BI</strain>
    </source>
</reference>
<keyword evidence="3" id="KW-1185">Reference proteome</keyword>
<proteinExistence type="predicted"/>
<sequence>MITGASKDIGRALSNRLASDTHQVVGPARRTGDPNFPRTLVFVDLTDRNATARALICSWGRRNALCGVCEHAGRRRQSRSLRPGNLRVRTHYPILDSL</sequence>
<dbReference type="Gene3D" id="3.40.50.720">
    <property type="entry name" value="NAD(P)-binding Rossmann-like Domain"/>
    <property type="match status" value="1"/>
</dbReference>
<dbReference type="EMBL" id="JACFYJ010000041">
    <property type="protein sequence ID" value="MEI5999911.1"/>
    <property type="molecule type" value="Genomic_DNA"/>
</dbReference>
<dbReference type="Pfam" id="PF01370">
    <property type="entry name" value="Epimerase"/>
    <property type="match status" value="1"/>
</dbReference>
<dbReference type="InterPro" id="IPR001509">
    <property type="entry name" value="Epimerase_deHydtase"/>
</dbReference>
<gene>
    <name evidence="2" type="ORF">H3V53_22690</name>
</gene>
<evidence type="ECO:0000313" key="2">
    <source>
        <dbReference type="EMBL" id="MEI5999911.1"/>
    </source>
</evidence>
<accession>A0ABU8IWI4</accession>
<dbReference type="RefSeq" id="WP_419539550.1">
    <property type="nucleotide sequence ID" value="NZ_JACFYJ010000041.1"/>
</dbReference>
<comment type="caution">
    <text evidence="2">The sequence shown here is derived from an EMBL/GenBank/DDBJ whole genome shotgun (WGS) entry which is preliminary data.</text>
</comment>
<dbReference type="SUPFAM" id="SSF51735">
    <property type="entry name" value="NAD(P)-binding Rossmann-fold domains"/>
    <property type="match status" value="1"/>
</dbReference>